<dbReference type="Pfam" id="PF07686">
    <property type="entry name" value="V-set"/>
    <property type="match status" value="1"/>
</dbReference>
<name>A0AAV7P5K0_PLEWA</name>
<dbReference type="Gene3D" id="2.60.40.10">
    <property type="entry name" value="Immunoglobulins"/>
    <property type="match status" value="1"/>
</dbReference>
<dbReference type="GO" id="GO:0005886">
    <property type="term" value="C:plasma membrane"/>
    <property type="evidence" value="ECO:0007669"/>
    <property type="project" value="TreeGrafter"/>
</dbReference>
<evidence type="ECO:0000256" key="3">
    <source>
        <dbReference type="SAM" id="SignalP"/>
    </source>
</evidence>
<feature type="signal peptide" evidence="3">
    <location>
        <begin position="1"/>
        <end position="33"/>
    </location>
</feature>
<evidence type="ECO:0000259" key="4">
    <source>
        <dbReference type="PROSITE" id="PS50835"/>
    </source>
</evidence>
<feature type="non-terminal residue" evidence="5">
    <location>
        <position position="1"/>
    </location>
</feature>
<keyword evidence="1 3" id="KW-0732">Signal</keyword>
<dbReference type="Proteomes" id="UP001066276">
    <property type="component" value="Chromosome 7"/>
</dbReference>
<organism evidence="5 6">
    <name type="scientific">Pleurodeles waltl</name>
    <name type="common">Iberian ribbed newt</name>
    <dbReference type="NCBI Taxonomy" id="8319"/>
    <lineage>
        <taxon>Eukaryota</taxon>
        <taxon>Metazoa</taxon>
        <taxon>Chordata</taxon>
        <taxon>Craniata</taxon>
        <taxon>Vertebrata</taxon>
        <taxon>Euteleostomi</taxon>
        <taxon>Amphibia</taxon>
        <taxon>Batrachia</taxon>
        <taxon>Caudata</taxon>
        <taxon>Salamandroidea</taxon>
        <taxon>Salamandridae</taxon>
        <taxon>Pleurodelinae</taxon>
        <taxon>Pleurodeles</taxon>
    </lineage>
</organism>
<reference evidence="5" key="1">
    <citation type="journal article" date="2022" name="bioRxiv">
        <title>Sequencing and chromosome-scale assembly of the giantPleurodeles waltlgenome.</title>
        <authorList>
            <person name="Brown T."/>
            <person name="Elewa A."/>
            <person name="Iarovenko S."/>
            <person name="Subramanian E."/>
            <person name="Araus A.J."/>
            <person name="Petzold A."/>
            <person name="Susuki M."/>
            <person name="Suzuki K.-i.T."/>
            <person name="Hayashi T."/>
            <person name="Toyoda A."/>
            <person name="Oliveira C."/>
            <person name="Osipova E."/>
            <person name="Leigh N.D."/>
            <person name="Simon A."/>
            <person name="Yun M.H."/>
        </authorList>
    </citation>
    <scope>NUCLEOTIDE SEQUENCE</scope>
    <source>
        <strain evidence="5">20211129_DDA</strain>
        <tissue evidence="5">Liver</tissue>
    </source>
</reference>
<gene>
    <name evidence="5" type="ORF">NDU88_000390</name>
</gene>
<keyword evidence="2" id="KW-0391">Immunity</keyword>
<proteinExistence type="predicted"/>
<feature type="chain" id="PRO_5043485078" description="Ig-like domain-containing protein" evidence="3">
    <location>
        <begin position="34"/>
        <end position="125"/>
    </location>
</feature>
<dbReference type="GO" id="GO:0002376">
    <property type="term" value="P:immune system process"/>
    <property type="evidence" value="ECO:0007669"/>
    <property type="project" value="UniProtKB-KW"/>
</dbReference>
<evidence type="ECO:0000313" key="6">
    <source>
        <dbReference type="Proteomes" id="UP001066276"/>
    </source>
</evidence>
<dbReference type="EMBL" id="JANPWB010000011">
    <property type="protein sequence ID" value="KAJ1121878.1"/>
    <property type="molecule type" value="Genomic_DNA"/>
</dbReference>
<dbReference type="InterPro" id="IPR013783">
    <property type="entry name" value="Ig-like_fold"/>
</dbReference>
<dbReference type="PANTHER" id="PTHR23268">
    <property type="entry name" value="T-CELL RECEPTOR BETA CHAIN"/>
    <property type="match status" value="1"/>
</dbReference>
<dbReference type="InterPro" id="IPR013106">
    <property type="entry name" value="Ig_V-set"/>
</dbReference>
<evidence type="ECO:0000313" key="5">
    <source>
        <dbReference type="EMBL" id="KAJ1121878.1"/>
    </source>
</evidence>
<evidence type="ECO:0000256" key="2">
    <source>
        <dbReference type="ARBA" id="ARBA00022859"/>
    </source>
</evidence>
<protein>
    <recommendedName>
        <fullName evidence="4">Ig-like domain-containing protein</fullName>
    </recommendedName>
</protein>
<comment type="caution">
    <text evidence="5">The sequence shown here is derived from an EMBL/GenBank/DDBJ whole genome shotgun (WGS) entry which is preliminary data.</text>
</comment>
<accession>A0AAV7P5K0</accession>
<dbReference type="InterPro" id="IPR036179">
    <property type="entry name" value="Ig-like_dom_sf"/>
</dbReference>
<dbReference type="AlphaFoldDB" id="A0AAV7P5K0"/>
<dbReference type="SUPFAM" id="SSF48726">
    <property type="entry name" value="Immunoglobulin"/>
    <property type="match status" value="1"/>
</dbReference>
<dbReference type="PROSITE" id="PS50835">
    <property type="entry name" value="IG_LIKE"/>
    <property type="match status" value="1"/>
</dbReference>
<dbReference type="InterPro" id="IPR050413">
    <property type="entry name" value="TCR_beta_variable"/>
</dbReference>
<keyword evidence="6" id="KW-1185">Reference proteome</keyword>
<dbReference type="GO" id="GO:0007166">
    <property type="term" value="P:cell surface receptor signaling pathway"/>
    <property type="evidence" value="ECO:0007669"/>
    <property type="project" value="TreeGrafter"/>
</dbReference>
<feature type="non-terminal residue" evidence="5">
    <location>
        <position position="125"/>
    </location>
</feature>
<feature type="domain" description="Ig-like" evidence="4">
    <location>
        <begin position="33"/>
        <end position="125"/>
    </location>
</feature>
<sequence length="125" mass="14332">RHRGGQFIGPAPMMGLTHLLQALLVCSLRCVWTQFVDQPLYMVASQGEKVTILCHLKNSACYWMYWYQQSPQGGEMQLLFNSGGEDSVNDYTKETYSAERPKEEEFHLLISRAMLQHASVYYCAC</sequence>
<dbReference type="InterPro" id="IPR007110">
    <property type="entry name" value="Ig-like_dom"/>
</dbReference>
<evidence type="ECO:0000256" key="1">
    <source>
        <dbReference type="ARBA" id="ARBA00022729"/>
    </source>
</evidence>